<accession>A0A1B2JCN8</accession>
<proteinExistence type="inferred from homology"/>
<dbReference type="Pfam" id="PF09496">
    <property type="entry name" value="CENP-O"/>
    <property type="match status" value="1"/>
</dbReference>
<evidence type="ECO:0000256" key="2">
    <source>
        <dbReference type="ARBA" id="ARBA00004584"/>
    </source>
</evidence>
<organism evidence="8 9">
    <name type="scientific">Komagataella pastoris</name>
    <name type="common">Yeast</name>
    <name type="synonym">Pichia pastoris</name>
    <dbReference type="NCBI Taxonomy" id="4922"/>
    <lineage>
        <taxon>Eukaryota</taxon>
        <taxon>Fungi</taxon>
        <taxon>Dikarya</taxon>
        <taxon>Ascomycota</taxon>
        <taxon>Saccharomycotina</taxon>
        <taxon>Pichiomycetes</taxon>
        <taxon>Pichiales</taxon>
        <taxon>Pichiaceae</taxon>
        <taxon>Komagataella</taxon>
    </lineage>
</organism>
<keyword evidence="7" id="KW-0175">Coiled coil</keyword>
<evidence type="ECO:0000256" key="4">
    <source>
        <dbReference type="ARBA" id="ARBA00022454"/>
    </source>
</evidence>
<gene>
    <name evidence="8" type="primary">MCM21</name>
    <name evidence="8" type="ORF">ATY40_BA7502795</name>
</gene>
<feature type="coiled-coil region" evidence="7">
    <location>
        <begin position="4"/>
        <end position="38"/>
    </location>
</feature>
<dbReference type="GO" id="GO:0005634">
    <property type="term" value="C:nucleus"/>
    <property type="evidence" value="ECO:0007669"/>
    <property type="project" value="UniProtKB-SubCell"/>
</dbReference>
<evidence type="ECO:0000256" key="1">
    <source>
        <dbReference type="ARBA" id="ARBA00004123"/>
    </source>
</evidence>
<name>A0A1B2JCN8_PICPA</name>
<reference evidence="8 9" key="1">
    <citation type="submission" date="2016-02" db="EMBL/GenBank/DDBJ databases">
        <title>Comparative genomic and transcriptomic foundation for Pichia pastoris.</title>
        <authorList>
            <person name="Love K.R."/>
            <person name="Shah K.A."/>
            <person name="Whittaker C.A."/>
            <person name="Wu J."/>
            <person name="Bartlett M.C."/>
            <person name="Ma D."/>
            <person name="Leeson R.L."/>
            <person name="Priest M."/>
            <person name="Young S.K."/>
            <person name="Love J.C."/>
        </authorList>
    </citation>
    <scope>NUCLEOTIDE SEQUENCE [LARGE SCALE GENOMIC DNA]</scope>
    <source>
        <strain evidence="8 9">ATCC 28485</strain>
    </source>
</reference>
<dbReference type="PANTHER" id="PTHR14582:SF1">
    <property type="entry name" value="CENTROMERE PROTEIN O"/>
    <property type="match status" value="1"/>
</dbReference>
<dbReference type="InterPro" id="IPR018464">
    <property type="entry name" value="CENP-O"/>
</dbReference>
<evidence type="ECO:0000256" key="5">
    <source>
        <dbReference type="ARBA" id="ARBA00023242"/>
    </source>
</evidence>
<evidence type="ECO:0000256" key="6">
    <source>
        <dbReference type="ARBA" id="ARBA00023328"/>
    </source>
</evidence>
<sequence length="279" mass="32804">MSFQDDIINDINSLKTEIVQLQAQYDSTSRELDDLRKGVPQQVQHEYFESLLGNFINEPPLSKSAIKTISRKKAYKQIHLENLYRMVGVTMFPVNNRDELLGIRFDIFDGEQKRFTVPHYIILQKHPKTEQWKIYRTTIPRYVPLQSIAKQWLNQDLSKFAKLVRKRLVHIQNKKSIIERVNGKLQGIATLEWDLDYTKIRLHVKEKFSLLLLCDLTNVVSVVEYQIKPEWVQAVGEQESSEIIRRMKTLLKTKVVYLEVLGELFDPENQNKSYRSLLG</sequence>
<evidence type="ECO:0000313" key="8">
    <source>
        <dbReference type="EMBL" id="ANZ75585.1"/>
    </source>
</evidence>
<keyword evidence="9" id="KW-1185">Reference proteome</keyword>
<comment type="subcellular location">
    <subcellularLocation>
        <location evidence="2">Chromosome</location>
        <location evidence="2">Centromere</location>
    </subcellularLocation>
    <subcellularLocation>
        <location evidence="1">Nucleus</location>
    </subcellularLocation>
</comment>
<evidence type="ECO:0000256" key="7">
    <source>
        <dbReference type="SAM" id="Coils"/>
    </source>
</evidence>
<keyword evidence="6" id="KW-0137">Centromere</keyword>
<dbReference type="OrthoDB" id="10050372at2759"/>
<dbReference type="GO" id="GO:0031511">
    <property type="term" value="C:Mis6-Sim4 complex"/>
    <property type="evidence" value="ECO:0007669"/>
    <property type="project" value="TreeGrafter"/>
</dbReference>
<comment type="similarity">
    <text evidence="3">Belongs to the CENP-O/MCM21 family.</text>
</comment>
<dbReference type="Proteomes" id="UP000094565">
    <property type="component" value="Chromosome 2"/>
</dbReference>
<dbReference type="AlphaFoldDB" id="A0A1B2JCN8"/>
<protein>
    <submittedName>
        <fullName evidence="8">BA75_02795T0</fullName>
    </submittedName>
</protein>
<dbReference type="PANTHER" id="PTHR14582">
    <property type="entry name" value="INNER KINETOCHORE SUBUNIT MAL2"/>
    <property type="match status" value="1"/>
</dbReference>
<keyword evidence="5" id="KW-0539">Nucleus</keyword>
<dbReference type="EMBL" id="CP014585">
    <property type="protein sequence ID" value="ANZ75585.1"/>
    <property type="molecule type" value="Genomic_DNA"/>
</dbReference>
<evidence type="ECO:0000313" key="9">
    <source>
        <dbReference type="Proteomes" id="UP000094565"/>
    </source>
</evidence>
<keyword evidence="4" id="KW-0158">Chromosome</keyword>
<evidence type="ECO:0000256" key="3">
    <source>
        <dbReference type="ARBA" id="ARBA00007321"/>
    </source>
</evidence>